<dbReference type="AlphaFoldDB" id="A0A422MZS9"/>
<organism evidence="2 3">
    <name type="scientific">Trypanosoma rangeli</name>
    <dbReference type="NCBI Taxonomy" id="5698"/>
    <lineage>
        <taxon>Eukaryota</taxon>
        <taxon>Discoba</taxon>
        <taxon>Euglenozoa</taxon>
        <taxon>Kinetoplastea</taxon>
        <taxon>Metakinetoplastina</taxon>
        <taxon>Trypanosomatida</taxon>
        <taxon>Trypanosomatidae</taxon>
        <taxon>Trypanosoma</taxon>
        <taxon>Herpetosoma</taxon>
    </lineage>
</organism>
<feature type="region of interest" description="Disordered" evidence="1">
    <location>
        <begin position="123"/>
        <end position="142"/>
    </location>
</feature>
<dbReference type="GeneID" id="40332530"/>
<sequence length="142" mass="15248">MGNTDNGQTPSKCCLTSPFLHSKIVQHGNEGKCGQQHCHHPYQLMEADRVVTGKKRAKLLSPSPQLDVQYALPDPSMVAASTKCAFIPVNGGGPSLVSLSRAITASAYKDDVVQHLIEALSTSSWSSSEEHEESLLNNDACN</sequence>
<protein>
    <submittedName>
        <fullName evidence="2">Uncharacterized protein</fullName>
    </submittedName>
</protein>
<accession>A0A422MZS9</accession>
<dbReference type="RefSeq" id="XP_029234809.1">
    <property type="nucleotide sequence ID" value="XM_029385340.1"/>
</dbReference>
<reference evidence="2 3" key="1">
    <citation type="journal article" date="2018" name="BMC Genomics">
        <title>Genomic comparison of Trypanosoma conorhini and Trypanosoma rangeli to Trypanosoma cruzi strains of high and low virulence.</title>
        <authorList>
            <person name="Bradwell K.R."/>
            <person name="Koparde V.N."/>
            <person name="Matveyev A.V."/>
            <person name="Serrano M.G."/>
            <person name="Alves J.M."/>
            <person name="Parikh H."/>
            <person name="Huang B."/>
            <person name="Lee V."/>
            <person name="Espinosa-Alvarez O."/>
            <person name="Ortiz P.A."/>
            <person name="Costa-Martins A.G."/>
            <person name="Teixeira M.M."/>
            <person name="Buck G.A."/>
        </authorList>
    </citation>
    <scope>NUCLEOTIDE SEQUENCE [LARGE SCALE GENOMIC DNA]</scope>
    <source>
        <strain evidence="2 3">AM80</strain>
    </source>
</reference>
<dbReference type="Proteomes" id="UP000283634">
    <property type="component" value="Unassembled WGS sequence"/>
</dbReference>
<evidence type="ECO:0000313" key="3">
    <source>
        <dbReference type="Proteomes" id="UP000283634"/>
    </source>
</evidence>
<gene>
    <name evidence="2" type="ORF">TraAM80_08597</name>
</gene>
<dbReference type="OrthoDB" id="10472166at2759"/>
<name>A0A422MZS9_TRYRA</name>
<dbReference type="EMBL" id="MKGL01000438">
    <property type="protein sequence ID" value="RNE98745.1"/>
    <property type="molecule type" value="Genomic_DNA"/>
</dbReference>
<comment type="caution">
    <text evidence="2">The sequence shown here is derived from an EMBL/GenBank/DDBJ whole genome shotgun (WGS) entry which is preliminary data.</text>
</comment>
<keyword evidence="3" id="KW-1185">Reference proteome</keyword>
<evidence type="ECO:0000313" key="2">
    <source>
        <dbReference type="EMBL" id="RNE98745.1"/>
    </source>
</evidence>
<proteinExistence type="predicted"/>
<evidence type="ECO:0000256" key="1">
    <source>
        <dbReference type="SAM" id="MobiDB-lite"/>
    </source>
</evidence>